<dbReference type="EMBL" id="AMQM01002912">
    <property type="status" value="NOT_ANNOTATED_CDS"/>
    <property type="molecule type" value="Genomic_DNA"/>
</dbReference>
<reference evidence="2" key="3">
    <citation type="submission" date="2015-06" db="UniProtKB">
        <authorList>
            <consortium name="EnsemblMetazoa"/>
        </authorList>
    </citation>
    <scope>IDENTIFICATION</scope>
</reference>
<dbReference type="EnsemblMetazoa" id="HelroT168164">
    <property type="protein sequence ID" value="HelroP168164"/>
    <property type="gene ID" value="HelroG168164"/>
</dbReference>
<dbReference type="Gene3D" id="3.30.40.10">
    <property type="entry name" value="Zinc/RING finger domain, C3HC4 (zinc finger)"/>
    <property type="match status" value="1"/>
</dbReference>
<reference evidence="1 3" key="2">
    <citation type="journal article" date="2013" name="Nature">
        <title>Insights into bilaterian evolution from three spiralian genomes.</title>
        <authorList>
            <person name="Simakov O."/>
            <person name="Marletaz F."/>
            <person name="Cho S.J."/>
            <person name="Edsinger-Gonzales E."/>
            <person name="Havlak P."/>
            <person name="Hellsten U."/>
            <person name="Kuo D.H."/>
            <person name="Larsson T."/>
            <person name="Lv J."/>
            <person name="Arendt D."/>
            <person name="Savage R."/>
            <person name="Osoegawa K."/>
            <person name="de Jong P."/>
            <person name="Grimwood J."/>
            <person name="Chapman J.A."/>
            <person name="Shapiro H."/>
            <person name="Aerts A."/>
            <person name="Otillar R.P."/>
            <person name="Terry A.Y."/>
            <person name="Boore J.L."/>
            <person name="Grigoriev I.V."/>
            <person name="Lindberg D.R."/>
            <person name="Seaver E.C."/>
            <person name="Weisblat D.A."/>
            <person name="Putnam N.H."/>
            <person name="Rokhsar D.S."/>
        </authorList>
    </citation>
    <scope>NUCLEOTIDE SEQUENCE</scope>
</reference>
<dbReference type="RefSeq" id="XP_009012298.1">
    <property type="nucleotide sequence ID" value="XM_009014050.1"/>
</dbReference>
<evidence type="ECO:0000313" key="2">
    <source>
        <dbReference type="EnsemblMetazoa" id="HelroP168164"/>
    </source>
</evidence>
<accession>T1F092</accession>
<gene>
    <name evidence="2" type="primary">20202242</name>
    <name evidence="1" type="ORF">HELRODRAFT_168164</name>
</gene>
<dbReference type="InterPro" id="IPR011011">
    <property type="entry name" value="Znf_FYVE_PHD"/>
</dbReference>
<dbReference type="HOGENOM" id="CLU_1316680_0_0_1"/>
<dbReference type="InParanoid" id="T1F092"/>
<dbReference type="GeneID" id="20202242"/>
<dbReference type="OrthoDB" id="6155416at2759"/>
<protein>
    <submittedName>
        <fullName evidence="1 2">Uncharacterized protein</fullName>
    </submittedName>
</protein>
<evidence type="ECO:0000313" key="1">
    <source>
        <dbReference type="EMBL" id="ESO09205.1"/>
    </source>
</evidence>
<proteinExistence type="predicted"/>
<name>T1F092_HELRO</name>
<dbReference type="Proteomes" id="UP000015101">
    <property type="component" value="Unassembled WGS sequence"/>
</dbReference>
<evidence type="ECO:0000313" key="3">
    <source>
        <dbReference type="Proteomes" id="UP000015101"/>
    </source>
</evidence>
<dbReference type="KEGG" id="hro:HELRODRAFT_168164"/>
<organism evidence="2 3">
    <name type="scientific">Helobdella robusta</name>
    <name type="common">Californian leech</name>
    <dbReference type="NCBI Taxonomy" id="6412"/>
    <lineage>
        <taxon>Eukaryota</taxon>
        <taxon>Metazoa</taxon>
        <taxon>Spiralia</taxon>
        <taxon>Lophotrochozoa</taxon>
        <taxon>Annelida</taxon>
        <taxon>Clitellata</taxon>
        <taxon>Hirudinea</taxon>
        <taxon>Rhynchobdellida</taxon>
        <taxon>Glossiphoniidae</taxon>
        <taxon>Helobdella</taxon>
    </lineage>
</organism>
<dbReference type="EMBL" id="KB095959">
    <property type="protein sequence ID" value="ESO09205.1"/>
    <property type="molecule type" value="Genomic_DNA"/>
</dbReference>
<sequence>MLMSVRKKFYCKYPLLVKKNKNSGKRINDQSANGHSNICITNSNIPSNKCYYEQIVSRNCYVAKKRNDRLLLSDFQTVIGEKWMDGHNCGIFIYMVMDTLDESKPIGNEFDPIRCRLKIFDDVIANSDNMINECLFCCNESADELWIQCQNCFRWVHRKCTLITCSDWTKSNGDISPLLKAQLNRQIFTVNLEQEIAKGIGGEELLNVF</sequence>
<dbReference type="CTD" id="20202242"/>
<keyword evidence="3" id="KW-1185">Reference proteome</keyword>
<dbReference type="SUPFAM" id="SSF57903">
    <property type="entry name" value="FYVE/PHD zinc finger"/>
    <property type="match status" value="1"/>
</dbReference>
<reference evidence="3" key="1">
    <citation type="submission" date="2012-12" db="EMBL/GenBank/DDBJ databases">
        <authorList>
            <person name="Hellsten U."/>
            <person name="Grimwood J."/>
            <person name="Chapman J.A."/>
            <person name="Shapiro H."/>
            <person name="Aerts A."/>
            <person name="Otillar R.P."/>
            <person name="Terry A.Y."/>
            <person name="Boore J.L."/>
            <person name="Simakov O."/>
            <person name="Marletaz F."/>
            <person name="Cho S.-J."/>
            <person name="Edsinger-Gonzales E."/>
            <person name="Havlak P."/>
            <person name="Kuo D.-H."/>
            <person name="Larsson T."/>
            <person name="Lv J."/>
            <person name="Arendt D."/>
            <person name="Savage R."/>
            <person name="Osoegawa K."/>
            <person name="de Jong P."/>
            <person name="Lindberg D.R."/>
            <person name="Seaver E.C."/>
            <person name="Weisblat D.A."/>
            <person name="Putnam N.H."/>
            <person name="Grigoriev I.V."/>
            <person name="Rokhsar D.S."/>
        </authorList>
    </citation>
    <scope>NUCLEOTIDE SEQUENCE</scope>
</reference>
<dbReference type="AlphaFoldDB" id="T1F092"/>
<dbReference type="InterPro" id="IPR013083">
    <property type="entry name" value="Znf_RING/FYVE/PHD"/>
</dbReference>